<evidence type="ECO:0000259" key="1">
    <source>
        <dbReference type="Pfam" id="PF02854"/>
    </source>
</evidence>
<feature type="non-terminal residue" evidence="3">
    <location>
        <position position="514"/>
    </location>
</feature>
<dbReference type="InterPro" id="IPR016024">
    <property type="entry name" value="ARM-type_fold"/>
</dbReference>
<comment type="caution">
    <text evidence="3">The sequence shown here is derived from an EMBL/GenBank/DDBJ whole genome shotgun (WGS) entry which is preliminary data.</text>
</comment>
<organism evidence="3 4">
    <name type="scientific">Cardiosporidium cionae</name>
    <dbReference type="NCBI Taxonomy" id="476202"/>
    <lineage>
        <taxon>Eukaryota</taxon>
        <taxon>Sar</taxon>
        <taxon>Alveolata</taxon>
        <taxon>Apicomplexa</taxon>
        <taxon>Aconoidasida</taxon>
        <taxon>Nephromycida</taxon>
        <taxon>Cardiosporidium</taxon>
    </lineage>
</organism>
<feature type="domain" description="MIF4G-like type 1" evidence="2">
    <location>
        <begin position="394"/>
        <end position="512"/>
    </location>
</feature>
<proteinExistence type="predicted"/>
<keyword evidence="4" id="KW-1185">Reference proteome</keyword>
<dbReference type="PANTHER" id="PTHR12412">
    <property type="entry name" value="CAP BINDING PROTEIN"/>
    <property type="match status" value="1"/>
</dbReference>
<dbReference type="Proteomes" id="UP000823046">
    <property type="component" value="Unassembled WGS sequence"/>
</dbReference>
<dbReference type="InterPro" id="IPR015172">
    <property type="entry name" value="MIF4G-like_typ-1"/>
</dbReference>
<feature type="domain" description="MIF4G" evidence="1">
    <location>
        <begin position="91"/>
        <end position="269"/>
    </location>
</feature>
<dbReference type="SUPFAM" id="SSF48371">
    <property type="entry name" value="ARM repeat"/>
    <property type="match status" value="2"/>
</dbReference>
<dbReference type="InterPro" id="IPR003890">
    <property type="entry name" value="MIF4G-like_typ-3"/>
</dbReference>
<dbReference type="PANTHER" id="PTHR12412:SF2">
    <property type="entry name" value="NUCLEAR CAP-BINDING PROTEIN SUBUNIT 1"/>
    <property type="match status" value="1"/>
</dbReference>
<name>A0ABQ7JDI2_9APIC</name>
<evidence type="ECO:0000259" key="2">
    <source>
        <dbReference type="Pfam" id="PF09088"/>
    </source>
</evidence>
<dbReference type="InterPro" id="IPR027159">
    <property type="entry name" value="CBP80"/>
</dbReference>
<dbReference type="Pfam" id="PF02854">
    <property type="entry name" value="MIF4G"/>
    <property type="match status" value="1"/>
</dbReference>
<gene>
    <name evidence="3" type="ORF">IE077_001241</name>
</gene>
<dbReference type="Gene3D" id="1.25.40.180">
    <property type="match status" value="2"/>
</dbReference>
<dbReference type="EMBL" id="JADAQX010000099">
    <property type="protein sequence ID" value="KAF8822003.1"/>
    <property type="molecule type" value="Genomic_DNA"/>
</dbReference>
<evidence type="ECO:0000313" key="3">
    <source>
        <dbReference type="EMBL" id="KAF8822003.1"/>
    </source>
</evidence>
<accession>A0ABQ7JDI2</accession>
<dbReference type="Pfam" id="PF09088">
    <property type="entry name" value="MIF4G_like"/>
    <property type="match status" value="1"/>
</dbReference>
<evidence type="ECO:0000313" key="4">
    <source>
        <dbReference type="Proteomes" id="UP000823046"/>
    </source>
</evidence>
<reference evidence="3 4" key="1">
    <citation type="journal article" date="2020" name="bioRxiv">
        <title>Metabolic contributions of an alphaproteobacterial endosymbiont in the apicomplexan Cardiosporidium cionae.</title>
        <authorList>
            <person name="Hunter E.S."/>
            <person name="Paight C.J."/>
            <person name="Lane C.E."/>
        </authorList>
    </citation>
    <scope>NUCLEOTIDE SEQUENCE [LARGE SCALE GENOMIC DNA]</scope>
    <source>
        <strain evidence="3">ESH_2018</strain>
    </source>
</reference>
<sequence>MVHSPFKKAKIAEMKAASMSVVPSSLEPTTFLEAAIEPIVKESTATLPFRPSHALITVPPDSKSNTENLSDDAMHCRNMIAFIGDNPNDDIPTRIVELSELLLSEIPRNEALIIDMLMQCIPVLSVKTGIYAALVGIIHTKHPDVTQKLLDKIFFEFDIDVKRGKYQEAMLLLRFYVALASSNAIKMESVLELLKSLMSMATSVVLQEKKAFTCDYPVYLALTSLPWISSSMYEIHKATLEDLIQQAIFYLSNRKCIWKAPIHYFKEQEEGSFGSFHVFDRLESAVSALQSMMADNWRSKTTLRFYQSSVIKQLLEKKDNEEQTSTELMISSLSLDTLEAFSPTKPLESILRLPVTTESVDAILSDHDRWILEEYATSILAKSLLLIPVQHPQFDYIIVECIFSQMLAIPKYPSVDPLYDCYFFYFRLLHKLVESQESLRLVVEKVVHSIVKKIVDWDEECFEILVEFFAYWLSTTGFSWNLDSWLQEGKSEGVLRFVRRSMERLLRLSYRDEL</sequence>
<protein>
    <submittedName>
        <fullName evidence="3">Uncharacterized protein</fullName>
    </submittedName>
</protein>